<dbReference type="PIRSF" id="PIRSF017082">
    <property type="entry name" value="YflP"/>
    <property type="match status" value="1"/>
</dbReference>
<dbReference type="SUPFAM" id="SSF53850">
    <property type="entry name" value="Periplasmic binding protein-like II"/>
    <property type="match status" value="1"/>
</dbReference>
<comment type="caution">
    <text evidence="3">The sequence shown here is derived from an EMBL/GenBank/DDBJ whole genome shotgun (WGS) entry which is preliminary data.</text>
</comment>
<feature type="signal peptide" evidence="2">
    <location>
        <begin position="1"/>
        <end position="27"/>
    </location>
</feature>
<dbReference type="EMBL" id="BSPB01000008">
    <property type="protein sequence ID" value="GLS13979.1"/>
    <property type="molecule type" value="Genomic_DNA"/>
</dbReference>
<dbReference type="InterPro" id="IPR005064">
    <property type="entry name" value="BUG"/>
</dbReference>
<evidence type="ECO:0000256" key="1">
    <source>
        <dbReference type="ARBA" id="ARBA00006987"/>
    </source>
</evidence>
<reference evidence="4" key="1">
    <citation type="journal article" date="2019" name="Int. J. Syst. Evol. Microbiol.">
        <title>The Global Catalogue of Microorganisms (GCM) 10K type strain sequencing project: providing services to taxonomists for standard genome sequencing and annotation.</title>
        <authorList>
            <consortium name="The Broad Institute Genomics Platform"/>
            <consortium name="The Broad Institute Genome Sequencing Center for Infectious Disease"/>
            <person name="Wu L."/>
            <person name="Ma J."/>
        </authorList>
    </citation>
    <scope>NUCLEOTIDE SEQUENCE [LARGE SCALE GENOMIC DNA]</scope>
    <source>
        <strain evidence="4">NBRC 109341</strain>
    </source>
</reference>
<dbReference type="PANTHER" id="PTHR42928">
    <property type="entry name" value="TRICARBOXYLATE-BINDING PROTEIN"/>
    <property type="match status" value="1"/>
</dbReference>
<feature type="chain" id="PRO_5045161109" evidence="2">
    <location>
        <begin position="28"/>
        <end position="330"/>
    </location>
</feature>
<sequence>MDRLTTRRAFASLAAGLALTSTSLVQAQDTGGFPSQPLRIVVGFPAGGPTDVSARLIAESLTRSLGQPVIVDNKPGANATLAADIVARAKPDGYTILMAATNHPINASLYKNLKFDSEKSFAPITAVAVAPTVLVVNPKFPAKTYAEFIALVKSSPGKYTYASAGNGGTPHLSAEMFKGLTGTSIVHIPYRGAAPAVTDLMGGQVDMSFATLGSVLPLLQSGQLRAIAVAAPQRSRLLPDVPTFEESGLKNFRLDSWYGLMAPAGTPKPVIDRLYTDIVKAVTQTAYQQKLNAAGLEPVTTSNPTQFTEQLRHEISTYGALVRANNVVLD</sequence>
<keyword evidence="4" id="KW-1185">Reference proteome</keyword>
<dbReference type="Pfam" id="PF03401">
    <property type="entry name" value="TctC"/>
    <property type="match status" value="1"/>
</dbReference>
<dbReference type="InterPro" id="IPR042100">
    <property type="entry name" value="Bug_dom1"/>
</dbReference>
<dbReference type="CDD" id="cd13578">
    <property type="entry name" value="PBP2_Bug27"/>
    <property type="match status" value="1"/>
</dbReference>
<proteinExistence type="inferred from homology"/>
<dbReference type="Gene3D" id="3.40.190.10">
    <property type="entry name" value="Periplasmic binding protein-like II"/>
    <property type="match status" value="1"/>
</dbReference>
<organism evidence="3 4">
    <name type="scientific">Hydrogenophaga electricum</name>
    <dbReference type="NCBI Taxonomy" id="1230953"/>
    <lineage>
        <taxon>Bacteria</taxon>
        <taxon>Pseudomonadati</taxon>
        <taxon>Pseudomonadota</taxon>
        <taxon>Betaproteobacteria</taxon>
        <taxon>Burkholderiales</taxon>
        <taxon>Comamonadaceae</taxon>
        <taxon>Hydrogenophaga</taxon>
    </lineage>
</organism>
<evidence type="ECO:0000313" key="4">
    <source>
        <dbReference type="Proteomes" id="UP001156903"/>
    </source>
</evidence>
<keyword evidence="2" id="KW-0732">Signal</keyword>
<name>A0ABQ6C4R9_9BURK</name>
<dbReference type="RefSeq" id="WP_284307205.1">
    <property type="nucleotide sequence ID" value="NZ_BSPB01000008.1"/>
</dbReference>
<evidence type="ECO:0000313" key="3">
    <source>
        <dbReference type="EMBL" id="GLS13979.1"/>
    </source>
</evidence>
<evidence type="ECO:0000256" key="2">
    <source>
        <dbReference type="SAM" id="SignalP"/>
    </source>
</evidence>
<accession>A0ABQ6C4R9</accession>
<dbReference type="Gene3D" id="3.40.190.150">
    <property type="entry name" value="Bordetella uptake gene, domain 1"/>
    <property type="match status" value="1"/>
</dbReference>
<dbReference type="PANTHER" id="PTHR42928:SF5">
    <property type="entry name" value="BLR1237 PROTEIN"/>
    <property type="match status" value="1"/>
</dbReference>
<dbReference type="Proteomes" id="UP001156903">
    <property type="component" value="Unassembled WGS sequence"/>
</dbReference>
<comment type="similarity">
    <text evidence="1">Belongs to the UPF0065 (bug) family.</text>
</comment>
<protein>
    <submittedName>
        <fullName evidence="3">ABC transporter substrate-binding protein</fullName>
    </submittedName>
</protein>
<gene>
    <name evidence="3" type="ORF">GCM10007935_14090</name>
</gene>